<evidence type="ECO:0000313" key="4">
    <source>
        <dbReference type="EMBL" id="RKP27462.1"/>
    </source>
</evidence>
<feature type="coiled-coil region" evidence="1">
    <location>
        <begin position="440"/>
        <end position="471"/>
    </location>
</feature>
<sequence length="974" mass="109686">MSNERTAARTPSPLPAFVDASDRLSVNTSGGAPSSEGQNYEFVLYSDEEDNNNDNDNVDATEEQATNSSSNAEALALESMAGLAVHATTTNNDNDGSSSAVYTSTHEALLDQQQQRLVSRELVNREITQELAYLAANPSLQYLRRLPAGAVGVRVSPSTFDPIPLLRYIYLRYVLSFPLFRDAGPSFWPRVQRFLDQLAAHGIGSSREAGEKHKRQQMMQRGNRLLTLFFYSGTKLAEAPSTALLSDPTQPTEQNEHEHEHGGADRHSLHSVDLHDEGEHPPADGPSSADEARPAASSAHPPKGVNGINLNVVTVRPVHRSGKLRDSTHAEFVLSVTFDDGAHFYVARRFHDLRRLHKQLRRAMPALELPFPPPKTQQSASQHDVYYREKDRLLMRAHLRRLIAVEPVAHSPILHAFLTDQPIDLQGEALLEAEGRAARERQLHEESVQAQEESERLTKQYQADMASLRKEVLSSGGLQRLVDTVKEVDDIDALPPYCQATFNYLCVNFATSLYVNFYSSDDSPAKLASLKRTNGMIPYRALRAVLRISNPARMAKGVTDLFLARPFGQRSVLQRIIATNIGESLRELESDIEKLEREIGDLAVCHKINKYICHHELQYTDDAEMSDDELLMRLLHDNNIAPQLHATQLERIWPTDRPSAQPHRTMLHKLRNLLTLYLKKHDKETLLSIIFEGSTSDLLKDIIAVVYGPLAEVYKAANIGDYIMDIAAFIDDLIRTVEGMDAWRMHNDGRNPLEPFRALVNRYRGNMYQFLHRLYARDRRGLFDNVLNWAETIMQFLRAGSGAIDLQAIAAEAATTDEDRAALKEDLRRLADYRTRVKERHRRKLRARLQTNVNDWSEQDIQEILDQLGLSADVEDVLGDEGDHEIDAMLTWQLQQQEQQQQMAGNGHAPTLSTRQAGAITEPPIPAPQLTILPRMVNPFVRQLRTNLDEQLAELVPHAISSSRRGSHMSYVVT</sequence>
<dbReference type="InterPro" id="IPR047168">
    <property type="entry name" value="LEC1-like"/>
</dbReference>
<accession>A0A4P9Z5U5</accession>
<evidence type="ECO:0000259" key="3">
    <source>
        <dbReference type="PROSITE" id="PS50195"/>
    </source>
</evidence>
<dbReference type="OrthoDB" id="71672at2759"/>
<dbReference type="InterPro" id="IPR024554">
    <property type="entry name" value="LEC1-like_C"/>
</dbReference>
<proteinExistence type="predicted"/>
<dbReference type="Pfam" id="PF12828">
    <property type="entry name" value="PXB"/>
    <property type="match status" value="1"/>
</dbReference>
<keyword evidence="1" id="KW-0175">Coiled coil</keyword>
<organism evidence="4 5">
    <name type="scientific">Syncephalis pseudoplumigaleata</name>
    <dbReference type="NCBI Taxonomy" id="1712513"/>
    <lineage>
        <taxon>Eukaryota</taxon>
        <taxon>Fungi</taxon>
        <taxon>Fungi incertae sedis</taxon>
        <taxon>Zoopagomycota</taxon>
        <taxon>Zoopagomycotina</taxon>
        <taxon>Zoopagomycetes</taxon>
        <taxon>Zoopagales</taxon>
        <taxon>Piptocephalidaceae</taxon>
        <taxon>Syncephalis</taxon>
    </lineage>
</organism>
<protein>
    <recommendedName>
        <fullName evidence="3">PX domain-containing protein</fullName>
    </recommendedName>
</protein>
<evidence type="ECO:0000256" key="2">
    <source>
        <dbReference type="SAM" id="MobiDB-lite"/>
    </source>
</evidence>
<gene>
    <name evidence="4" type="ORF">SYNPS1DRAFT_26882</name>
</gene>
<keyword evidence="5" id="KW-1185">Reference proteome</keyword>
<feature type="compositionally biased region" description="Basic and acidic residues" evidence="2">
    <location>
        <begin position="254"/>
        <end position="282"/>
    </location>
</feature>
<dbReference type="CDD" id="cd06869">
    <property type="entry name" value="PX_UP2_fungi"/>
    <property type="match status" value="1"/>
</dbReference>
<dbReference type="PROSITE" id="PS50195">
    <property type="entry name" value="PX"/>
    <property type="match status" value="1"/>
</dbReference>
<feature type="region of interest" description="Disordered" evidence="2">
    <location>
        <begin position="1"/>
        <end position="70"/>
    </location>
</feature>
<dbReference type="Pfam" id="PF12825">
    <property type="entry name" value="DUF3818"/>
    <property type="match status" value="1"/>
</dbReference>
<dbReference type="InterPro" id="IPR036871">
    <property type="entry name" value="PX_dom_sf"/>
</dbReference>
<dbReference type="SMART" id="SM00312">
    <property type="entry name" value="PX"/>
    <property type="match status" value="1"/>
</dbReference>
<dbReference type="Proteomes" id="UP000278143">
    <property type="component" value="Unassembled WGS sequence"/>
</dbReference>
<feature type="compositionally biased region" description="Polar residues" evidence="2">
    <location>
        <begin position="24"/>
        <end position="38"/>
    </location>
</feature>
<feature type="coiled-coil region" evidence="1">
    <location>
        <begin position="578"/>
        <end position="605"/>
    </location>
</feature>
<dbReference type="Pfam" id="PF00787">
    <property type="entry name" value="PX"/>
    <property type="match status" value="1"/>
</dbReference>
<dbReference type="PANTHER" id="PTHR47185">
    <property type="entry name" value="PX DOMAIN-CONTAINING PROTEIN YPR097W"/>
    <property type="match status" value="1"/>
</dbReference>
<dbReference type="SUPFAM" id="SSF64268">
    <property type="entry name" value="PX domain"/>
    <property type="match status" value="1"/>
</dbReference>
<dbReference type="Gene3D" id="3.30.1520.10">
    <property type="entry name" value="Phox-like domain"/>
    <property type="match status" value="1"/>
</dbReference>
<evidence type="ECO:0000256" key="1">
    <source>
        <dbReference type="SAM" id="Coils"/>
    </source>
</evidence>
<feature type="domain" description="PX" evidence="3">
    <location>
        <begin position="310"/>
        <end position="425"/>
    </location>
</feature>
<dbReference type="InterPro" id="IPR001683">
    <property type="entry name" value="PX_dom"/>
</dbReference>
<feature type="region of interest" description="Disordered" evidence="2">
    <location>
        <begin position="244"/>
        <end position="308"/>
    </location>
</feature>
<dbReference type="InterPro" id="IPR024555">
    <property type="entry name" value="PX-associated"/>
</dbReference>
<feature type="compositionally biased region" description="Acidic residues" evidence="2">
    <location>
        <begin position="46"/>
        <end position="62"/>
    </location>
</feature>
<dbReference type="GO" id="GO:0035091">
    <property type="term" value="F:phosphatidylinositol binding"/>
    <property type="evidence" value="ECO:0007669"/>
    <property type="project" value="InterPro"/>
</dbReference>
<dbReference type="AlphaFoldDB" id="A0A4P9Z5U5"/>
<name>A0A4P9Z5U5_9FUNG</name>
<dbReference type="EMBL" id="KZ989202">
    <property type="protein sequence ID" value="RKP27462.1"/>
    <property type="molecule type" value="Genomic_DNA"/>
</dbReference>
<evidence type="ECO:0000313" key="5">
    <source>
        <dbReference type="Proteomes" id="UP000278143"/>
    </source>
</evidence>
<dbReference type="PANTHER" id="PTHR47185:SF1">
    <property type="entry name" value="PX DOMAIN-CONTAINING PROTEIN YPR097W"/>
    <property type="match status" value="1"/>
</dbReference>
<feature type="compositionally biased region" description="Polar residues" evidence="2">
    <location>
        <begin position="244"/>
        <end position="253"/>
    </location>
</feature>
<reference evidence="5" key="1">
    <citation type="journal article" date="2018" name="Nat. Microbiol.">
        <title>Leveraging single-cell genomics to expand the fungal tree of life.</title>
        <authorList>
            <person name="Ahrendt S.R."/>
            <person name="Quandt C.A."/>
            <person name="Ciobanu D."/>
            <person name="Clum A."/>
            <person name="Salamov A."/>
            <person name="Andreopoulos B."/>
            <person name="Cheng J.F."/>
            <person name="Woyke T."/>
            <person name="Pelin A."/>
            <person name="Henrissat B."/>
            <person name="Reynolds N.K."/>
            <person name="Benny G.L."/>
            <person name="Smith M.E."/>
            <person name="James T.Y."/>
            <person name="Grigoriev I.V."/>
        </authorList>
    </citation>
    <scope>NUCLEOTIDE SEQUENCE [LARGE SCALE GENOMIC DNA]</scope>
    <source>
        <strain evidence="5">Benny S71-1</strain>
    </source>
</reference>